<comment type="caution">
    <text evidence="2">The sequence shown here is derived from an EMBL/GenBank/DDBJ whole genome shotgun (WGS) entry which is preliminary data.</text>
</comment>
<accession>A0A444XAD5</accession>
<dbReference type="AlphaFoldDB" id="A0A444XAD5"/>
<keyword evidence="3" id="KW-1185">Reference proteome</keyword>
<feature type="compositionally biased region" description="Basic and acidic residues" evidence="1">
    <location>
        <begin position="75"/>
        <end position="87"/>
    </location>
</feature>
<sequence>MCIIETIHSPKLHNNISSIFFTENSNLSATPNEIGDVAIDPRPPLLDTRTAKPAQIQREQSSKSNPTQSLNDTVSKGEGENNYDGKKNCQVSSSQGLVHLSPPPPPPLATAGSSAPAAAIVKNCLELV</sequence>
<feature type="compositionally biased region" description="Polar residues" evidence="1">
    <location>
        <begin position="57"/>
        <end position="74"/>
    </location>
</feature>
<evidence type="ECO:0000313" key="2">
    <source>
        <dbReference type="EMBL" id="RYQ86640.1"/>
    </source>
</evidence>
<dbReference type="EMBL" id="SDMP01000020">
    <property type="protein sequence ID" value="RYQ86640.1"/>
    <property type="molecule type" value="Genomic_DNA"/>
</dbReference>
<name>A0A444XAD5_ARAHY</name>
<evidence type="ECO:0000313" key="3">
    <source>
        <dbReference type="Proteomes" id="UP000289738"/>
    </source>
</evidence>
<reference evidence="2 3" key="1">
    <citation type="submission" date="2019-01" db="EMBL/GenBank/DDBJ databases">
        <title>Sequencing of cultivated peanut Arachis hypogaea provides insights into genome evolution and oil improvement.</title>
        <authorList>
            <person name="Chen X."/>
        </authorList>
    </citation>
    <scope>NUCLEOTIDE SEQUENCE [LARGE SCALE GENOMIC DNA]</scope>
    <source>
        <strain evidence="3">cv. Fuhuasheng</strain>
        <tissue evidence="2">Leaves</tissue>
    </source>
</reference>
<evidence type="ECO:0000256" key="1">
    <source>
        <dbReference type="SAM" id="MobiDB-lite"/>
    </source>
</evidence>
<proteinExistence type="predicted"/>
<gene>
    <name evidence="2" type="ORF">Ahy_B10g106292</name>
</gene>
<organism evidence="2 3">
    <name type="scientific">Arachis hypogaea</name>
    <name type="common">Peanut</name>
    <dbReference type="NCBI Taxonomy" id="3818"/>
    <lineage>
        <taxon>Eukaryota</taxon>
        <taxon>Viridiplantae</taxon>
        <taxon>Streptophyta</taxon>
        <taxon>Embryophyta</taxon>
        <taxon>Tracheophyta</taxon>
        <taxon>Spermatophyta</taxon>
        <taxon>Magnoliopsida</taxon>
        <taxon>eudicotyledons</taxon>
        <taxon>Gunneridae</taxon>
        <taxon>Pentapetalae</taxon>
        <taxon>rosids</taxon>
        <taxon>fabids</taxon>
        <taxon>Fabales</taxon>
        <taxon>Fabaceae</taxon>
        <taxon>Papilionoideae</taxon>
        <taxon>50 kb inversion clade</taxon>
        <taxon>dalbergioids sensu lato</taxon>
        <taxon>Dalbergieae</taxon>
        <taxon>Pterocarpus clade</taxon>
        <taxon>Arachis</taxon>
    </lineage>
</organism>
<protein>
    <submittedName>
        <fullName evidence="2">Uncharacterized protein</fullName>
    </submittedName>
</protein>
<dbReference type="Proteomes" id="UP000289738">
    <property type="component" value="Chromosome B10"/>
</dbReference>
<feature type="region of interest" description="Disordered" evidence="1">
    <location>
        <begin position="27"/>
        <end position="115"/>
    </location>
</feature>